<gene>
    <name evidence="1" type="ORF">R3P38DRAFT_2467008</name>
</gene>
<dbReference type="AlphaFoldDB" id="A0AAV9ZQY6"/>
<reference evidence="1 2" key="1">
    <citation type="journal article" date="2024" name="J Genomics">
        <title>Draft genome sequencing and assembly of Favolaschia claudopus CIRM-BRFM 2984 isolated from oak limbs.</title>
        <authorList>
            <person name="Navarro D."/>
            <person name="Drula E."/>
            <person name="Chaduli D."/>
            <person name="Cazenave R."/>
            <person name="Ahrendt S."/>
            <person name="Wang J."/>
            <person name="Lipzen A."/>
            <person name="Daum C."/>
            <person name="Barry K."/>
            <person name="Grigoriev I.V."/>
            <person name="Favel A."/>
            <person name="Rosso M.N."/>
            <person name="Martin F."/>
        </authorList>
    </citation>
    <scope>NUCLEOTIDE SEQUENCE [LARGE SCALE GENOMIC DNA]</scope>
    <source>
        <strain evidence="1 2">CIRM-BRFM 2984</strain>
    </source>
</reference>
<feature type="non-terminal residue" evidence="1">
    <location>
        <position position="1"/>
    </location>
</feature>
<organism evidence="1 2">
    <name type="scientific">Favolaschia claudopus</name>
    <dbReference type="NCBI Taxonomy" id="2862362"/>
    <lineage>
        <taxon>Eukaryota</taxon>
        <taxon>Fungi</taxon>
        <taxon>Dikarya</taxon>
        <taxon>Basidiomycota</taxon>
        <taxon>Agaricomycotina</taxon>
        <taxon>Agaricomycetes</taxon>
        <taxon>Agaricomycetidae</taxon>
        <taxon>Agaricales</taxon>
        <taxon>Marasmiineae</taxon>
        <taxon>Mycenaceae</taxon>
        <taxon>Favolaschia</taxon>
    </lineage>
</organism>
<dbReference type="EMBL" id="JAWWNJ010000118">
    <property type="protein sequence ID" value="KAK6988995.1"/>
    <property type="molecule type" value="Genomic_DNA"/>
</dbReference>
<name>A0AAV9ZQY6_9AGAR</name>
<evidence type="ECO:0000313" key="2">
    <source>
        <dbReference type="Proteomes" id="UP001362999"/>
    </source>
</evidence>
<dbReference type="Proteomes" id="UP001362999">
    <property type="component" value="Unassembled WGS sequence"/>
</dbReference>
<proteinExistence type="predicted"/>
<keyword evidence="2" id="KW-1185">Reference proteome</keyword>
<protein>
    <submittedName>
        <fullName evidence="1">Uncharacterized protein</fullName>
    </submittedName>
</protein>
<accession>A0AAV9ZQY6</accession>
<sequence length="78" mass="8360">LSQDELAGDGRPCYFDATDEIAGLCEHANTELETFKMGSDLTSVHATAKAVREGRIHVGKEFSVAAISRHSSSDYGSD</sequence>
<evidence type="ECO:0000313" key="1">
    <source>
        <dbReference type="EMBL" id="KAK6988995.1"/>
    </source>
</evidence>
<comment type="caution">
    <text evidence="1">The sequence shown here is derived from an EMBL/GenBank/DDBJ whole genome shotgun (WGS) entry which is preliminary data.</text>
</comment>
<feature type="non-terminal residue" evidence="1">
    <location>
        <position position="78"/>
    </location>
</feature>